<dbReference type="AlphaFoldDB" id="A0A3M6V5C1"/>
<evidence type="ECO:0000313" key="2">
    <source>
        <dbReference type="Proteomes" id="UP000275408"/>
    </source>
</evidence>
<organism evidence="1 2">
    <name type="scientific">Pocillopora damicornis</name>
    <name type="common">Cauliflower coral</name>
    <name type="synonym">Millepora damicornis</name>
    <dbReference type="NCBI Taxonomy" id="46731"/>
    <lineage>
        <taxon>Eukaryota</taxon>
        <taxon>Metazoa</taxon>
        <taxon>Cnidaria</taxon>
        <taxon>Anthozoa</taxon>
        <taxon>Hexacorallia</taxon>
        <taxon>Scleractinia</taxon>
        <taxon>Astrocoeniina</taxon>
        <taxon>Pocilloporidae</taxon>
        <taxon>Pocillopora</taxon>
    </lineage>
</organism>
<dbReference type="Proteomes" id="UP000275408">
    <property type="component" value="Unassembled WGS sequence"/>
</dbReference>
<gene>
    <name evidence="1" type="ORF">pdam_00010523</name>
</gene>
<protein>
    <submittedName>
        <fullName evidence="1">Uncharacterized protein</fullName>
    </submittedName>
</protein>
<sequence>MIPRNRTKRSPLALRAGIPPTLKHKHNRIKMIASQAELKPSLPFKLRAVIILVAKLSDPRINVFSLTFLYVVSPVSSTLRCPILERGVGGFFSLSVDVKDCAGLVFGLTDEFASVTLYELSPVAIRFNLCHIKSKTLPGNNYFPCSTTCMSQVLRLNFKYFGYS</sequence>
<comment type="caution">
    <text evidence="1">The sequence shown here is derived from an EMBL/GenBank/DDBJ whole genome shotgun (WGS) entry which is preliminary data.</text>
</comment>
<dbReference type="EMBL" id="RCHS01000078">
    <property type="protein sequence ID" value="RMX61095.1"/>
    <property type="molecule type" value="Genomic_DNA"/>
</dbReference>
<evidence type="ECO:0000313" key="1">
    <source>
        <dbReference type="EMBL" id="RMX61095.1"/>
    </source>
</evidence>
<keyword evidence="2" id="KW-1185">Reference proteome</keyword>
<reference evidence="1 2" key="1">
    <citation type="journal article" date="2018" name="Sci. Rep.">
        <title>Comparative analysis of the Pocillopora damicornis genome highlights role of immune system in coral evolution.</title>
        <authorList>
            <person name="Cunning R."/>
            <person name="Bay R.A."/>
            <person name="Gillette P."/>
            <person name="Baker A.C."/>
            <person name="Traylor-Knowles N."/>
        </authorList>
    </citation>
    <scope>NUCLEOTIDE SEQUENCE [LARGE SCALE GENOMIC DNA]</scope>
    <source>
        <strain evidence="1">RSMAS</strain>
        <tissue evidence="1">Whole animal</tissue>
    </source>
</reference>
<feature type="non-terminal residue" evidence="1">
    <location>
        <position position="164"/>
    </location>
</feature>
<proteinExistence type="predicted"/>
<accession>A0A3M6V5C1</accession>
<name>A0A3M6V5C1_POCDA</name>